<feature type="transmembrane region" description="Helical" evidence="9">
    <location>
        <begin position="384"/>
        <end position="404"/>
    </location>
</feature>
<evidence type="ECO:0000256" key="9">
    <source>
        <dbReference type="SAM" id="Phobius"/>
    </source>
</evidence>
<proteinExistence type="inferred from homology"/>
<keyword evidence="11" id="KW-1185">Reference proteome</keyword>
<dbReference type="EMBL" id="JAGEOJ010000007">
    <property type="protein sequence ID" value="MBO2449332.1"/>
    <property type="molecule type" value="Genomic_DNA"/>
</dbReference>
<feature type="transmembrane region" description="Helical" evidence="9">
    <location>
        <begin position="336"/>
        <end position="354"/>
    </location>
</feature>
<evidence type="ECO:0000256" key="5">
    <source>
        <dbReference type="ARBA" id="ARBA00022989"/>
    </source>
</evidence>
<protein>
    <submittedName>
        <fullName evidence="10">DUF2029 domain-containing protein</fullName>
    </submittedName>
</protein>
<feature type="region of interest" description="Disordered" evidence="8">
    <location>
        <begin position="1"/>
        <end position="22"/>
    </location>
</feature>
<dbReference type="Proteomes" id="UP000669179">
    <property type="component" value="Unassembled WGS sequence"/>
</dbReference>
<feature type="compositionally biased region" description="Basic and acidic residues" evidence="8">
    <location>
        <begin position="1"/>
        <end position="12"/>
    </location>
</feature>
<dbReference type="Pfam" id="PF09594">
    <property type="entry name" value="GT87"/>
    <property type="match status" value="1"/>
</dbReference>
<feature type="transmembrane region" description="Helical" evidence="9">
    <location>
        <begin position="220"/>
        <end position="240"/>
    </location>
</feature>
<evidence type="ECO:0000256" key="2">
    <source>
        <dbReference type="ARBA" id="ARBA00022475"/>
    </source>
</evidence>
<dbReference type="RefSeq" id="WP_208257188.1">
    <property type="nucleotide sequence ID" value="NZ_JAGEOJ010000007.1"/>
</dbReference>
<evidence type="ECO:0000256" key="1">
    <source>
        <dbReference type="ARBA" id="ARBA00004651"/>
    </source>
</evidence>
<evidence type="ECO:0000313" key="11">
    <source>
        <dbReference type="Proteomes" id="UP000669179"/>
    </source>
</evidence>
<evidence type="ECO:0000313" key="10">
    <source>
        <dbReference type="EMBL" id="MBO2449332.1"/>
    </source>
</evidence>
<comment type="caution">
    <text evidence="10">The sequence shown here is derived from an EMBL/GenBank/DDBJ whole genome shotgun (WGS) entry which is preliminary data.</text>
</comment>
<comment type="subcellular location">
    <subcellularLocation>
        <location evidence="1">Cell membrane</location>
        <topology evidence="1">Multi-pass membrane protein</topology>
    </subcellularLocation>
</comment>
<evidence type="ECO:0000256" key="7">
    <source>
        <dbReference type="ARBA" id="ARBA00024033"/>
    </source>
</evidence>
<keyword evidence="2" id="KW-1003">Cell membrane</keyword>
<evidence type="ECO:0000256" key="3">
    <source>
        <dbReference type="ARBA" id="ARBA00022679"/>
    </source>
</evidence>
<evidence type="ECO:0000256" key="4">
    <source>
        <dbReference type="ARBA" id="ARBA00022692"/>
    </source>
</evidence>
<sequence length="465" mass="50121">MRAGNDGREAIKGSRPARRWGRPRSPQDLLILAAGIAVAVAVIAPIVAHWLTNPPDQRLVDLEVYLDGGNAVRRGAPLYDVLTQPPQLLPFTYPPFAAILAVPFTWMSWQGDQWAWTVLMYAALAIIVCYAFRDLIARAGRWAPVAAGALVGAAGWMWPSFDQMRFGQVGFFLMALCLADCAARTARWPRGMLVGLAIAIKLVPGVFLIYFLITGRRDALKNAVLTAAAATLGTFALLPADSKDYWFGALLEGGDRTGSITATTNQAVNGMVSRLIPEGPVRSLLWLVLALAVAYIGFRYARRASMVADRLAGPGPFGPFNGTDLLPPADRAAGPAAYSALLAAIAITGLLSVLLSPVGWMHHLVWMIAVLGALAGDGRDTRRCLIAAALWVYFLFPLPWWGAAMSGRNHLLITRFFGRIIQDAFGLAAVILIIVLGRWLVDRLVSGPDRPDPSPSEPRVGTLAP</sequence>
<dbReference type="GO" id="GO:0005886">
    <property type="term" value="C:plasma membrane"/>
    <property type="evidence" value="ECO:0007669"/>
    <property type="project" value="UniProtKB-SubCell"/>
</dbReference>
<feature type="transmembrane region" description="Helical" evidence="9">
    <location>
        <begin position="29"/>
        <end position="51"/>
    </location>
</feature>
<accession>A0A939T7I6</accession>
<keyword evidence="5 9" id="KW-1133">Transmembrane helix</keyword>
<feature type="transmembrane region" description="Helical" evidence="9">
    <location>
        <begin position="114"/>
        <end position="133"/>
    </location>
</feature>
<feature type="transmembrane region" description="Helical" evidence="9">
    <location>
        <begin position="192"/>
        <end position="213"/>
    </location>
</feature>
<keyword evidence="3" id="KW-0808">Transferase</keyword>
<keyword evidence="6 9" id="KW-0472">Membrane</keyword>
<comment type="similarity">
    <text evidence="7">Belongs to the glycosyltransferase 87 family.</text>
</comment>
<feature type="transmembrane region" description="Helical" evidence="9">
    <location>
        <begin position="283"/>
        <end position="301"/>
    </location>
</feature>
<gene>
    <name evidence="10" type="ORF">J4573_19685</name>
</gene>
<dbReference type="AlphaFoldDB" id="A0A939T7I6"/>
<evidence type="ECO:0000256" key="8">
    <source>
        <dbReference type="SAM" id="MobiDB-lite"/>
    </source>
</evidence>
<dbReference type="GO" id="GO:0016758">
    <property type="term" value="F:hexosyltransferase activity"/>
    <property type="evidence" value="ECO:0007669"/>
    <property type="project" value="InterPro"/>
</dbReference>
<evidence type="ECO:0000256" key="6">
    <source>
        <dbReference type="ARBA" id="ARBA00023136"/>
    </source>
</evidence>
<name>A0A939T7I6_9ACTN</name>
<feature type="transmembrane region" description="Helical" evidence="9">
    <location>
        <begin position="424"/>
        <end position="441"/>
    </location>
</feature>
<feature type="transmembrane region" description="Helical" evidence="9">
    <location>
        <begin position="139"/>
        <end position="157"/>
    </location>
</feature>
<dbReference type="InterPro" id="IPR018584">
    <property type="entry name" value="GT87"/>
</dbReference>
<feature type="transmembrane region" description="Helical" evidence="9">
    <location>
        <begin position="360"/>
        <end position="377"/>
    </location>
</feature>
<keyword evidence="4 9" id="KW-0812">Transmembrane</keyword>
<organism evidence="10 11">
    <name type="scientific">Actinomadura barringtoniae</name>
    <dbReference type="NCBI Taxonomy" id="1427535"/>
    <lineage>
        <taxon>Bacteria</taxon>
        <taxon>Bacillati</taxon>
        <taxon>Actinomycetota</taxon>
        <taxon>Actinomycetes</taxon>
        <taxon>Streptosporangiales</taxon>
        <taxon>Thermomonosporaceae</taxon>
        <taxon>Actinomadura</taxon>
    </lineage>
</organism>
<reference evidence="10" key="1">
    <citation type="submission" date="2021-03" db="EMBL/GenBank/DDBJ databases">
        <authorList>
            <person name="Kanchanasin P."/>
            <person name="Saeng-In P."/>
            <person name="Phongsopitanun W."/>
            <person name="Yuki M."/>
            <person name="Kudo T."/>
            <person name="Ohkuma M."/>
            <person name="Tanasupawat S."/>
        </authorList>
    </citation>
    <scope>NUCLEOTIDE SEQUENCE</scope>
    <source>
        <strain evidence="10">GKU 128</strain>
    </source>
</reference>